<name>A0ACC1LUD3_9FUNG</name>
<feature type="non-terminal residue" evidence="1">
    <location>
        <position position="340"/>
    </location>
</feature>
<dbReference type="EMBL" id="JANBVB010003125">
    <property type="protein sequence ID" value="KAJ2880369.1"/>
    <property type="molecule type" value="Genomic_DNA"/>
</dbReference>
<comment type="caution">
    <text evidence="1">The sequence shown here is derived from an EMBL/GenBank/DDBJ whole genome shotgun (WGS) entry which is preliminary data.</text>
</comment>
<reference evidence="1" key="1">
    <citation type="submission" date="2022-07" db="EMBL/GenBank/DDBJ databases">
        <title>Phylogenomic reconstructions and comparative analyses of Kickxellomycotina fungi.</title>
        <authorList>
            <person name="Reynolds N.K."/>
            <person name="Stajich J.E."/>
            <person name="Barry K."/>
            <person name="Grigoriev I.V."/>
            <person name="Crous P."/>
            <person name="Smith M.E."/>
        </authorList>
    </citation>
    <scope>NUCLEOTIDE SEQUENCE</scope>
    <source>
        <strain evidence="1">CBS 190363</strain>
    </source>
</reference>
<organism evidence="1 2">
    <name type="scientific">Coemansia aciculifera</name>
    <dbReference type="NCBI Taxonomy" id="417176"/>
    <lineage>
        <taxon>Eukaryota</taxon>
        <taxon>Fungi</taxon>
        <taxon>Fungi incertae sedis</taxon>
        <taxon>Zoopagomycota</taxon>
        <taxon>Kickxellomycotina</taxon>
        <taxon>Kickxellomycetes</taxon>
        <taxon>Kickxellales</taxon>
        <taxon>Kickxellaceae</taxon>
        <taxon>Coemansia</taxon>
    </lineage>
</organism>
<evidence type="ECO:0000313" key="1">
    <source>
        <dbReference type="EMBL" id="KAJ2880369.1"/>
    </source>
</evidence>
<protein>
    <submittedName>
        <fullName evidence="1">DNA repair protein rad16</fullName>
    </submittedName>
</protein>
<keyword evidence="2" id="KW-1185">Reference proteome</keyword>
<proteinExistence type="predicted"/>
<sequence>MPVVGDLRLMISLQPLPSASELAEHAQAGQTARKAKKSKWKRKKDGSRTHTEILEGDLSDDPMQGSSVTDPRSLPADHIDYSKYSSLFANHPHLRQAWSSLGPPRTPEKIEQPHDLKIKLLPFQQEGVGWMAQQEHSMFKGGILADEMGMGKTLQTIALMLVNRGRPTLVICPTVALLQWKSEIEAATDALSVFVYYGNERKKMLDGQGNANPSEFAKYDVVLTTYAVMESGFRRERQGFRLKGVLQRETSVLHTIDWFRIVLDEAHNIKDRSSNSARAAFQLNAQCTWSLTGTPLHNRVGELYSLIRLSKCDPFSMYFCHTCPCKSLHWNFIHSKKCTQ</sequence>
<dbReference type="Proteomes" id="UP001139981">
    <property type="component" value="Unassembled WGS sequence"/>
</dbReference>
<gene>
    <name evidence="1" type="primary">RAD16_2</name>
    <name evidence="1" type="ORF">IWW38_005962</name>
</gene>
<evidence type="ECO:0000313" key="2">
    <source>
        <dbReference type="Proteomes" id="UP001139981"/>
    </source>
</evidence>
<accession>A0ACC1LUD3</accession>